<protein>
    <submittedName>
        <fullName evidence="1">Uncharacterized protein</fullName>
    </submittedName>
</protein>
<dbReference type="Proteomes" id="UP000027222">
    <property type="component" value="Unassembled WGS sequence"/>
</dbReference>
<evidence type="ECO:0000313" key="1">
    <source>
        <dbReference type="EMBL" id="KDR71338.1"/>
    </source>
</evidence>
<accession>A0A067SX38</accession>
<reference evidence="2" key="1">
    <citation type="journal article" date="2014" name="Proc. Natl. Acad. Sci. U.S.A.">
        <title>Extensive sampling of basidiomycete genomes demonstrates inadequacy of the white-rot/brown-rot paradigm for wood decay fungi.</title>
        <authorList>
            <person name="Riley R."/>
            <person name="Salamov A.A."/>
            <person name="Brown D.W."/>
            <person name="Nagy L.G."/>
            <person name="Floudas D."/>
            <person name="Held B.W."/>
            <person name="Levasseur A."/>
            <person name="Lombard V."/>
            <person name="Morin E."/>
            <person name="Otillar R."/>
            <person name="Lindquist E.A."/>
            <person name="Sun H."/>
            <person name="LaButti K.M."/>
            <person name="Schmutz J."/>
            <person name="Jabbour D."/>
            <person name="Luo H."/>
            <person name="Baker S.E."/>
            <person name="Pisabarro A.G."/>
            <person name="Walton J.D."/>
            <person name="Blanchette R.A."/>
            <person name="Henrissat B."/>
            <person name="Martin F."/>
            <person name="Cullen D."/>
            <person name="Hibbett D.S."/>
            <person name="Grigoriev I.V."/>
        </authorList>
    </citation>
    <scope>NUCLEOTIDE SEQUENCE [LARGE SCALE GENOMIC DNA]</scope>
    <source>
        <strain evidence="2">CBS 339.88</strain>
    </source>
</reference>
<sequence length="92" mass="10391">MSRGTRYPSAFPQLAPPHFLRTNLFLLSCPHLCMGRPQPRRACIITAKRKPYLTEPGLSPNQPDQIKLLYDFSLTLDSVTGDGNGTQILYMR</sequence>
<evidence type="ECO:0000313" key="2">
    <source>
        <dbReference type="Proteomes" id="UP000027222"/>
    </source>
</evidence>
<dbReference type="HOGENOM" id="CLU_2413407_0_0_1"/>
<dbReference type="EMBL" id="KL142393">
    <property type="protein sequence ID" value="KDR71338.1"/>
    <property type="molecule type" value="Genomic_DNA"/>
</dbReference>
<gene>
    <name evidence="1" type="ORF">GALMADRAFT_254125</name>
</gene>
<dbReference type="AlphaFoldDB" id="A0A067SX38"/>
<keyword evidence="2" id="KW-1185">Reference proteome</keyword>
<name>A0A067SX38_GALM3</name>
<proteinExistence type="predicted"/>
<organism evidence="1 2">
    <name type="scientific">Galerina marginata (strain CBS 339.88)</name>
    <dbReference type="NCBI Taxonomy" id="685588"/>
    <lineage>
        <taxon>Eukaryota</taxon>
        <taxon>Fungi</taxon>
        <taxon>Dikarya</taxon>
        <taxon>Basidiomycota</taxon>
        <taxon>Agaricomycotina</taxon>
        <taxon>Agaricomycetes</taxon>
        <taxon>Agaricomycetidae</taxon>
        <taxon>Agaricales</taxon>
        <taxon>Agaricineae</taxon>
        <taxon>Strophariaceae</taxon>
        <taxon>Galerina</taxon>
    </lineage>
</organism>